<organism evidence="3 4">
    <name type="scientific">Alkalihalophilus pseudofirmus</name>
    <name type="common">Bacillus pseudofirmus</name>
    <dbReference type="NCBI Taxonomy" id="79885"/>
    <lineage>
        <taxon>Bacteria</taxon>
        <taxon>Bacillati</taxon>
        <taxon>Bacillota</taxon>
        <taxon>Bacilli</taxon>
        <taxon>Bacillales</taxon>
        <taxon>Bacillaceae</taxon>
        <taxon>Alkalihalophilus</taxon>
    </lineage>
</organism>
<feature type="domain" description="Staygreen protein" evidence="2">
    <location>
        <begin position="4"/>
        <end position="146"/>
    </location>
</feature>
<dbReference type="Pfam" id="PF12638">
    <property type="entry name" value="Staygreen"/>
    <property type="match status" value="1"/>
</dbReference>
<dbReference type="InterPro" id="IPR024438">
    <property type="entry name" value="Staygreen"/>
</dbReference>
<name>A0AAJ2NMP3_ALKPS</name>
<evidence type="ECO:0000313" key="4">
    <source>
        <dbReference type="Proteomes" id="UP001285636"/>
    </source>
</evidence>
<comment type="caution">
    <text evidence="3">The sequence shown here is derived from an EMBL/GenBank/DDBJ whole genome shotgun (WGS) entry which is preliminary data.</text>
</comment>
<evidence type="ECO:0000259" key="2">
    <source>
        <dbReference type="Pfam" id="PF12638"/>
    </source>
</evidence>
<keyword evidence="1" id="KW-0809">Transit peptide</keyword>
<dbReference type="AlphaFoldDB" id="A0AAJ2NMP3"/>
<sequence length="148" mass="17385">MARLDPDKLTVNYREGVTPTEPIIPRRYTLTHSDFTGELFLTIGEEFGFDEITEMRDEVLGEWVSYNDTYYLHLYVYVGNFGPALNAIRDEIFRRELPLALEAIVYGDTPFFEAHPDLYDAPIWIQFDSEDPAYQAFENWGRPRDYQL</sequence>
<evidence type="ECO:0000313" key="3">
    <source>
        <dbReference type="EMBL" id="MDV2884510.1"/>
    </source>
</evidence>
<accession>A0AAJ2NMP3</accession>
<gene>
    <name evidence="3" type="ORF">RYX45_04920</name>
</gene>
<reference evidence="3" key="1">
    <citation type="submission" date="2023-10" db="EMBL/GenBank/DDBJ databases">
        <title>Screening of Alkalihalophilus pseudofirmusBZ-TG-HK211 and Its Alleviation of Salt Stress on Rapeseed Growth.</title>
        <authorList>
            <person name="Zhao B."/>
            <person name="Guo T."/>
        </authorList>
    </citation>
    <scope>NUCLEOTIDE SEQUENCE</scope>
    <source>
        <strain evidence="3">BZ-TG-HK211</strain>
    </source>
</reference>
<dbReference type="RefSeq" id="WP_323466004.1">
    <property type="nucleotide sequence ID" value="NZ_CP144224.1"/>
</dbReference>
<dbReference type="EMBL" id="JAWJAY010000001">
    <property type="protein sequence ID" value="MDV2884510.1"/>
    <property type="molecule type" value="Genomic_DNA"/>
</dbReference>
<dbReference type="PANTHER" id="PTHR31750:SF4">
    <property type="entry name" value="LP06106P"/>
    <property type="match status" value="1"/>
</dbReference>
<proteinExistence type="predicted"/>
<dbReference type="PANTHER" id="PTHR31750">
    <property type="entry name" value="PROTEIN STAY-GREEN 1, CHLOROPLASTIC-RELATED"/>
    <property type="match status" value="1"/>
</dbReference>
<protein>
    <submittedName>
        <fullName evidence="3">Staygreen family protein</fullName>
    </submittedName>
</protein>
<evidence type="ECO:0000256" key="1">
    <source>
        <dbReference type="ARBA" id="ARBA00022946"/>
    </source>
</evidence>
<dbReference type="Proteomes" id="UP001285636">
    <property type="component" value="Unassembled WGS sequence"/>
</dbReference>